<keyword evidence="10" id="KW-1185">Reference proteome</keyword>
<dbReference type="InterPro" id="IPR003400">
    <property type="entry name" value="ExbD"/>
</dbReference>
<dbReference type="GO" id="GO:0005886">
    <property type="term" value="C:plasma membrane"/>
    <property type="evidence" value="ECO:0007669"/>
    <property type="project" value="UniProtKB-SubCell"/>
</dbReference>
<dbReference type="RefSeq" id="WP_130419420.1">
    <property type="nucleotide sequence ID" value="NZ_SHKW01000001.1"/>
</dbReference>
<dbReference type="GO" id="GO:0022857">
    <property type="term" value="F:transmembrane transporter activity"/>
    <property type="evidence" value="ECO:0007669"/>
    <property type="project" value="InterPro"/>
</dbReference>
<dbReference type="AlphaFoldDB" id="A0A4Q7YUH3"/>
<dbReference type="Proteomes" id="UP000292958">
    <property type="component" value="Unassembled WGS sequence"/>
</dbReference>
<dbReference type="GO" id="GO:0015031">
    <property type="term" value="P:protein transport"/>
    <property type="evidence" value="ECO:0007669"/>
    <property type="project" value="UniProtKB-KW"/>
</dbReference>
<evidence type="ECO:0000256" key="1">
    <source>
        <dbReference type="ARBA" id="ARBA00004162"/>
    </source>
</evidence>
<evidence type="ECO:0000313" key="10">
    <source>
        <dbReference type="Proteomes" id="UP000292958"/>
    </source>
</evidence>
<evidence type="ECO:0000256" key="6">
    <source>
        <dbReference type="ARBA" id="ARBA00023136"/>
    </source>
</evidence>
<organism evidence="9 10">
    <name type="scientific">Edaphobacter modestus</name>
    <dbReference type="NCBI Taxonomy" id="388466"/>
    <lineage>
        <taxon>Bacteria</taxon>
        <taxon>Pseudomonadati</taxon>
        <taxon>Acidobacteriota</taxon>
        <taxon>Terriglobia</taxon>
        <taxon>Terriglobales</taxon>
        <taxon>Acidobacteriaceae</taxon>
        <taxon>Edaphobacter</taxon>
    </lineage>
</organism>
<evidence type="ECO:0000256" key="4">
    <source>
        <dbReference type="ARBA" id="ARBA00022692"/>
    </source>
</evidence>
<dbReference type="PANTHER" id="PTHR30558:SF7">
    <property type="entry name" value="TOL-PAL SYSTEM PROTEIN TOLR"/>
    <property type="match status" value="1"/>
</dbReference>
<proteinExistence type="inferred from homology"/>
<keyword evidence="7" id="KW-0813">Transport</keyword>
<dbReference type="Pfam" id="PF02472">
    <property type="entry name" value="ExbD"/>
    <property type="match status" value="1"/>
</dbReference>
<evidence type="ECO:0000256" key="8">
    <source>
        <dbReference type="SAM" id="Phobius"/>
    </source>
</evidence>
<keyword evidence="3" id="KW-1003">Cell membrane</keyword>
<keyword evidence="4 7" id="KW-0812">Transmembrane</keyword>
<dbReference type="OrthoDB" id="9798629at2"/>
<evidence type="ECO:0000256" key="3">
    <source>
        <dbReference type="ARBA" id="ARBA00022475"/>
    </source>
</evidence>
<evidence type="ECO:0000256" key="2">
    <source>
        <dbReference type="ARBA" id="ARBA00005811"/>
    </source>
</evidence>
<evidence type="ECO:0000313" key="9">
    <source>
        <dbReference type="EMBL" id="RZU41512.1"/>
    </source>
</evidence>
<dbReference type="EMBL" id="SHKW01000001">
    <property type="protein sequence ID" value="RZU41512.1"/>
    <property type="molecule type" value="Genomic_DNA"/>
</dbReference>
<protein>
    <submittedName>
        <fullName evidence="9">Outer membrane transport energization protein ExbD</fullName>
    </submittedName>
</protein>
<comment type="subcellular location">
    <subcellularLocation>
        <location evidence="1">Cell membrane</location>
        <topology evidence="1">Single-pass membrane protein</topology>
    </subcellularLocation>
    <subcellularLocation>
        <location evidence="7">Cell membrane</location>
        <topology evidence="7">Single-pass type II membrane protein</topology>
    </subcellularLocation>
</comment>
<name>A0A4Q7YUH3_9BACT</name>
<keyword evidence="6 8" id="KW-0472">Membrane</keyword>
<sequence>MAMATRNEGSKVNSNINVTPMVDVMLVLLIIFMVITPMLNNKVNVDLPKTDSATVMEDANKEDAVTIAVTRDGTTFLGGDKVSLDDLGPKISAKLENKTNKQVFMRADARANYGKVMDAVDGVRAAGVSQLGLLTEKREQAEPVTTKK</sequence>
<gene>
    <name evidence="9" type="ORF">BDD14_3035</name>
</gene>
<accession>A0A4Q7YUH3</accession>
<reference evidence="9 10" key="1">
    <citation type="submission" date="2019-02" db="EMBL/GenBank/DDBJ databases">
        <title>Genomic Encyclopedia of Archaeal and Bacterial Type Strains, Phase II (KMG-II): from individual species to whole genera.</title>
        <authorList>
            <person name="Goeker M."/>
        </authorList>
    </citation>
    <scope>NUCLEOTIDE SEQUENCE [LARGE SCALE GENOMIC DNA]</scope>
    <source>
        <strain evidence="9 10">DSM 18101</strain>
    </source>
</reference>
<comment type="caution">
    <text evidence="9">The sequence shown here is derived from an EMBL/GenBank/DDBJ whole genome shotgun (WGS) entry which is preliminary data.</text>
</comment>
<dbReference type="PANTHER" id="PTHR30558">
    <property type="entry name" value="EXBD MEMBRANE COMPONENT OF PMF-DRIVEN MACROMOLECULE IMPORT SYSTEM"/>
    <property type="match status" value="1"/>
</dbReference>
<evidence type="ECO:0000256" key="7">
    <source>
        <dbReference type="RuleBase" id="RU003879"/>
    </source>
</evidence>
<comment type="similarity">
    <text evidence="2 7">Belongs to the ExbD/TolR family.</text>
</comment>
<keyword evidence="5 8" id="KW-1133">Transmembrane helix</keyword>
<evidence type="ECO:0000256" key="5">
    <source>
        <dbReference type="ARBA" id="ARBA00022989"/>
    </source>
</evidence>
<dbReference type="Gene3D" id="3.30.420.270">
    <property type="match status" value="1"/>
</dbReference>
<keyword evidence="7" id="KW-0653">Protein transport</keyword>
<feature type="transmembrane region" description="Helical" evidence="8">
    <location>
        <begin position="21"/>
        <end position="39"/>
    </location>
</feature>